<dbReference type="InterPro" id="IPR032474">
    <property type="entry name" value="Argonaute_N"/>
</dbReference>
<protein>
    <submittedName>
        <fullName evidence="4">AGO1</fullName>
    </submittedName>
</protein>
<evidence type="ECO:0000313" key="4">
    <source>
        <dbReference type="EMBL" id="UYV78144.1"/>
    </source>
</evidence>
<dbReference type="Gene3D" id="2.170.260.10">
    <property type="entry name" value="paz domain"/>
    <property type="match status" value="1"/>
</dbReference>
<dbReference type="InterPro" id="IPR003165">
    <property type="entry name" value="Piwi"/>
</dbReference>
<dbReference type="EMBL" id="CP092878">
    <property type="protein sequence ID" value="UYV78144.1"/>
    <property type="molecule type" value="Genomic_DNA"/>
</dbReference>
<evidence type="ECO:0000259" key="2">
    <source>
        <dbReference type="PROSITE" id="PS50821"/>
    </source>
</evidence>
<evidence type="ECO:0000259" key="3">
    <source>
        <dbReference type="PROSITE" id="PS50822"/>
    </source>
</evidence>
<dbReference type="CDD" id="cd02846">
    <property type="entry name" value="PAZ_argonaute_like"/>
    <property type="match status" value="1"/>
</dbReference>
<sequence length="764" mass="89175">MPASIQANHFLLTTSLETFYQYEIKIAYDLKEEYKKEQAKKEKNKEMDGLKKIPSKSCEKNFLYLEEARKQGFFGNQYPAYDGEKIFYTKELLKDGNFTLRLNSDSINISFKKVEECNLRDLNNVKKFENILNGMTIILRYCVANSPDIAQVYQGFYTSQNAISLKGKLELWTGYIFSLLLIEKELYFNLDLSNKVFYPHIPLLDFINANGGLKDFSPFTNIRIYTEHCGFQRYYTIKKFSHKTAKSEKFSRDNREWTVFQYFKEFYEITLKHPNLPLVDVSNSSKEILLPIEVCHIKEKQVYRKPTGTEIKEEIKRQSIMPPYKRLNLIKENLAKYIELSQPILNKYKIRISKDPQEIPLHYINPPKLVTRDSQIKPYNGEWKIKQLHQVVSLRNWIVIHFSNDIRMIRTFVEKLRQNCLGMDIDMPIFFKGDPNLPKNSLKHCVRKYPGLQLAVIILQASSKKYIIKSTADRDLNLPTICIREENLYYRGRRPPLAIQVPVLNNISKKLNIGGGGDNWILCRKSSPRILTSRMVMMGADVTHGRDKSVASLVASSDYFYNKFKGITYRQEADKNVEIILRFKEMVQRLLIMFLENNEDNPPVGIVFYRDGVGRGQYKAVIEKEINELESAFEDLFHKEPKITFVLVIKRHHTRIFNIGNDNKIYNVNPGTVFPVDSENFFLCSHKGIQGTSKPSKYCLLRDDNELSREELIKATHALCHLYARCSRSISIPVMVHHAHRWALKGEDYAQTDDEEEQAKKNKP</sequence>
<dbReference type="PANTHER" id="PTHR22891">
    <property type="entry name" value="EUKARYOTIC TRANSLATION INITIATION FACTOR 2C"/>
    <property type="match status" value="1"/>
</dbReference>
<dbReference type="InterPro" id="IPR014811">
    <property type="entry name" value="ArgoL1"/>
</dbReference>
<dbReference type="InterPro" id="IPR036085">
    <property type="entry name" value="PAZ_dom_sf"/>
</dbReference>
<dbReference type="InterPro" id="IPR012337">
    <property type="entry name" value="RNaseH-like_sf"/>
</dbReference>
<dbReference type="Pfam" id="PF02171">
    <property type="entry name" value="Piwi"/>
    <property type="match status" value="1"/>
</dbReference>
<dbReference type="Pfam" id="PF08699">
    <property type="entry name" value="ArgoL1"/>
    <property type="match status" value="1"/>
</dbReference>
<dbReference type="SUPFAM" id="SSF101690">
    <property type="entry name" value="PAZ domain"/>
    <property type="match status" value="1"/>
</dbReference>
<dbReference type="Proteomes" id="UP001235939">
    <property type="component" value="Chromosome 16"/>
</dbReference>
<evidence type="ECO:0000313" key="5">
    <source>
        <dbReference type="Proteomes" id="UP001235939"/>
    </source>
</evidence>
<organism evidence="4 5">
    <name type="scientific">Cordylochernes scorpioides</name>
    <dbReference type="NCBI Taxonomy" id="51811"/>
    <lineage>
        <taxon>Eukaryota</taxon>
        <taxon>Metazoa</taxon>
        <taxon>Ecdysozoa</taxon>
        <taxon>Arthropoda</taxon>
        <taxon>Chelicerata</taxon>
        <taxon>Arachnida</taxon>
        <taxon>Pseudoscorpiones</taxon>
        <taxon>Cheliferoidea</taxon>
        <taxon>Chernetidae</taxon>
        <taxon>Cordylochernes</taxon>
    </lineage>
</organism>
<dbReference type="SUPFAM" id="SSF53098">
    <property type="entry name" value="Ribonuclease H-like"/>
    <property type="match status" value="1"/>
</dbReference>
<dbReference type="PROSITE" id="PS50822">
    <property type="entry name" value="PIWI"/>
    <property type="match status" value="1"/>
</dbReference>
<reference evidence="4 5" key="1">
    <citation type="submission" date="2022-01" db="EMBL/GenBank/DDBJ databases">
        <title>A chromosomal length assembly of Cordylochernes scorpioides.</title>
        <authorList>
            <person name="Zeh D."/>
            <person name="Zeh J."/>
        </authorList>
    </citation>
    <scope>NUCLEOTIDE SEQUENCE [LARGE SCALE GENOMIC DNA]</scope>
    <source>
        <strain evidence="4">IN4F17</strain>
        <tissue evidence="4">Whole Body</tissue>
    </source>
</reference>
<proteinExistence type="inferred from homology"/>
<dbReference type="InterPro" id="IPR003100">
    <property type="entry name" value="PAZ_dom"/>
</dbReference>
<dbReference type="InterPro" id="IPR036397">
    <property type="entry name" value="RNaseH_sf"/>
</dbReference>
<dbReference type="SMART" id="SM00950">
    <property type="entry name" value="Piwi"/>
    <property type="match status" value="1"/>
</dbReference>
<gene>
    <name evidence="4" type="ORF">LAZ67_16000262</name>
</gene>
<comment type="similarity">
    <text evidence="1">Belongs to the argonaute family.</text>
</comment>
<keyword evidence="5" id="KW-1185">Reference proteome</keyword>
<evidence type="ECO:0000256" key="1">
    <source>
        <dbReference type="RuleBase" id="RU361178"/>
    </source>
</evidence>
<dbReference type="Pfam" id="PF16486">
    <property type="entry name" value="ArgoN"/>
    <property type="match status" value="1"/>
</dbReference>
<accession>A0ABY6LBB5</accession>
<feature type="domain" description="PAZ" evidence="2">
    <location>
        <begin position="202"/>
        <end position="299"/>
    </location>
</feature>
<feature type="domain" description="Piwi" evidence="3">
    <location>
        <begin position="454"/>
        <end position="743"/>
    </location>
</feature>
<dbReference type="SMART" id="SM00949">
    <property type="entry name" value="PAZ"/>
    <property type="match status" value="1"/>
</dbReference>
<name>A0ABY6LBB5_9ARAC</name>
<dbReference type="Pfam" id="PF02170">
    <property type="entry name" value="PAZ"/>
    <property type="match status" value="1"/>
</dbReference>
<dbReference type="Gene3D" id="3.40.50.2300">
    <property type="match status" value="1"/>
</dbReference>
<dbReference type="PROSITE" id="PS50821">
    <property type="entry name" value="PAZ"/>
    <property type="match status" value="1"/>
</dbReference>
<dbReference type="Gene3D" id="3.30.420.10">
    <property type="entry name" value="Ribonuclease H-like superfamily/Ribonuclease H"/>
    <property type="match status" value="1"/>
</dbReference>